<reference evidence="1 2" key="1">
    <citation type="submission" date="2017-01" db="EMBL/GenBank/DDBJ databases">
        <title>A lytic phage St 134, specific for pathogenic Stahylococcus epidermidis strains.</title>
        <authorList>
            <person name="Kozlova Y."/>
            <person name="Morozova V."/>
            <person name="Tikunov A."/>
            <person name="Bokovaya O."/>
            <person name="Tikunova N."/>
        </authorList>
    </citation>
    <scope>NUCLEOTIDE SEQUENCE [LARGE SCALE GENOMIC DNA]</scope>
</reference>
<name>A0A1S6KVD2_9CAUD</name>
<sequence length="34" mass="3875">MYFVDLSLKIFVATRSNSVLVSGWGLVKYQKNIP</sequence>
<dbReference type="Proteomes" id="UP000224550">
    <property type="component" value="Segment"/>
</dbReference>
<dbReference type="KEGG" id="vg:54979551"/>
<keyword evidence="2" id="KW-1185">Reference proteome</keyword>
<dbReference type="GeneID" id="54979551"/>
<accession>A0A1S6KVD2</accession>
<dbReference type="RefSeq" id="YP_009789386.1">
    <property type="nucleotide sequence ID" value="NC_047814.1"/>
</dbReference>
<evidence type="ECO:0000313" key="2">
    <source>
        <dbReference type="Proteomes" id="UP000224550"/>
    </source>
</evidence>
<protein>
    <submittedName>
        <fullName evidence="1">Uncharacterized protein</fullName>
    </submittedName>
</protein>
<organism evidence="1 2">
    <name type="scientific">Staphylococcus phage St 134</name>
    <dbReference type="NCBI Taxonomy" id="1958922"/>
    <lineage>
        <taxon>Viruses</taxon>
        <taxon>Duplodnaviria</taxon>
        <taxon>Heunggongvirae</taxon>
        <taxon>Uroviricota</taxon>
        <taxon>Caudoviricetes</taxon>
        <taxon>Rountreeviridae</taxon>
        <taxon>Rakietenvirinae</taxon>
        <taxon>Andhravirus</taxon>
        <taxon>Andhravirus St134</taxon>
    </lineage>
</organism>
<evidence type="ECO:0000313" key="1">
    <source>
        <dbReference type="EMBL" id="AQT25374.1"/>
    </source>
</evidence>
<proteinExistence type="predicted"/>
<dbReference type="EMBL" id="KY471386">
    <property type="protein sequence ID" value="AQT25374.1"/>
    <property type="molecule type" value="Genomic_DNA"/>
</dbReference>